<feature type="chain" id="PRO_5045583211" evidence="2">
    <location>
        <begin position="19"/>
        <end position="196"/>
    </location>
</feature>
<reference evidence="4" key="1">
    <citation type="submission" date="2022-09" db="EMBL/GenBank/DDBJ databases">
        <title>Comparative genomics and taxonomic characterization of three novel marine species of genus Reichenbachiella exhibiting antioxidant and polysaccharide degradation activities.</title>
        <authorList>
            <person name="Muhammad N."/>
            <person name="Lee Y.-J."/>
            <person name="Ko J."/>
            <person name="Kim S.-G."/>
        </authorList>
    </citation>
    <scope>NUCLEOTIDE SEQUENCE</scope>
    <source>
        <strain evidence="4">BKB1-1</strain>
    </source>
</reference>
<dbReference type="Pfam" id="PF13505">
    <property type="entry name" value="OMP_b-brl"/>
    <property type="match status" value="1"/>
</dbReference>
<keyword evidence="5" id="KW-1185">Reference proteome</keyword>
<evidence type="ECO:0000259" key="3">
    <source>
        <dbReference type="Pfam" id="PF13505"/>
    </source>
</evidence>
<dbReference type="SUPFAM" id="SSF56925">
    <property type="entry name" value="OMPA-like"/>
    <property type="match status" value="1"/>
</dbReference>
<evidence type="ECO:0000256" key="2">
    <source>
        <dbReference type="SAM" id="SignalP"/>
    </source>
</evidence>
<name>A0ABY6CN28_9BACT</name>
<sequence length="196" mass="21822">MKKLLLILTICVATLSLAHSQDRQISIAYSVAIPLGDVGDYIQNVSPRGVYLNYSHFFYEKISVGLSAGITTFYEEKASDTYSSGNITATGKQFRYSNHIPLMATAAYYLQPESKFNPYAQIGIGTMYTRRDTDMGIKSVEEEAWGFALAPEIGIQYELSMSKSLLFSIKYCNGFKAGNELDQSQSFLTFNFGITL</sequence>
<dbReference type="InterPro" id="IPR011250">
    <property type="entry name" value="OMP/PagP_B-barrel"/>
</dbReference>
<evidence type="ECO:0000256" key="1">
    <source>
        <dbReference type="ARBA" id="ARBA00022729"/>
    </source>
</evidence>
<evidence type="ECO:0000313" key="4">
    <source>
        <dbReference type="EMBL" id="UXP31923.1"/>
    </source>
</evidence>
<dbReference type="RefSeq" id="WP_262309362.1">
    <property type="nucleotide sequence ID" value="NZ_CP106679.1"/>
</dbReference>
<keyword evidence="1 2" id="KW-0732">Signal</keyword>
<dbReference type="Gene3D" id="2.40.160.20">
    <property type="match status" value="1"/>
</dbReference>
<dbReference type="EMBL" id="CP106679">
    <property type="protein sequence ID" value="UXP31923.1"/>
    <property type="molecule type" value="Genomic_DNA"/>
</dbReference>
<gene>
    <name evidence="4" type="ORF">N6H18_16380</name>
</gene>
<protein>
    <submittedName>
        <fullName evidence="4">Outer membrane beta-barrel protein</fullName>
    </submittedName>
</protein>
<organism evidence="4 5">
    <name type="scientific">Reichenbachiella agarivorans</name>
    <dbReference type="NCBI Taxonomy" id="2979464"/>
    <lineage>
        <taxon>Bacteria</taxon>
        <taxon>Pseudomonadati</taxon>
        <taxon>Bacteroidota</taxon>
        <taxon>Cytophagia</taxon>
        <taxon>Cytophagales</taxon>
        <taxon>Reichenbachiellaceae</taxon>
        <taxon>Reichenbachiella</taxon>
    </lineage>
</organism>
<proteinExistence type="predicted"/>
<dbReference type="InterPro" id="IPR027385">
    <property type="entry name" value="Beta-barrel_OMP"/>
</dbReference>
<dbReference type="Proteomes" id="UP001065174">
    <property type="component" value="Chromosome"/>
</dbReference>
<feature type="domain" description="Outer membrane protein beta-barrel" evidence="3">
    <location>
        <begin position="48"/>
        <end position="187"/>
    </location>
</feature>
<feature type="signal peptide" evidence="2">
    <location>
        <begin position="1"/>
        <end position="18"/>
    </location>
</feature>
<evidence type="ECO:0000313" key="5">
    <source>
        <dbReference type="Proteomes" id="UP001065174"/>
    </source>
</evidence>
<accession>A0ABY6CN28</accession>